<dbReference type="EMBL" id="SLUO01000003">
    <property type="protein sequence ID" value="TCL59999.1"/>
    <property type="molecule type" value="Genomic_DNA"/>
</dbReference>
<dbReference type="SUPFAM" id="SSF47384">
    <property type="entry name" value="Homodimeric domain of signal transducing histidine kinase"/>
    <property type="match status" value="1"/>
</dbReference>
<dbReference type="InterPro" id="IPR004358">
    <property type="entry name" value="Sig_transdc_His_kin-like_C"/>
</dbReference>
<evidence type="ECO:0000256" key="10">
    <source>
        <dbReference type="ARBA" id="ARBA00022840"/>
    </source>
</evidence>
<evidence type="ECO:0000259" key="16">
    <source>
        <dbReference type="PROSITE" id="PS50109"/>
    </source>
</evidence>
<dbReference type="CDD" id="cd00082">
    <property type="entry name" value="HisKA"/>
    <property type="match status" value="1"/>
</dbReference>
<reference evidence="18 19" key="1">
    <citation type="submission" date="2019-03" db="EMBL/GenBank/DDBJ databases">
        <title>Genomic Encyclopedia of Type Strains, Phase IV (KMG-IV): sequencing the most valuable type-strain genomes for metagenomic binning, comparative biology and taxonomic classification.</title>
        <authorList>
            <person name="Goeker M."/>
        </authorList>
    </citation>
    <scope>NUCLEOTIDE SEQUENCE [LARGE SCALE GENOMIC DNA]</scope>
    <source>
        <strain evidence="18 19">DSM 100556</strain>
    </source>
</reference>
<dbReference type="GO" id="GO:0005886">
    <property type="term" value="C:plasma membrane"/>
    <property type="evidence" value="ECO:0007669"/>
    <property type="project" value="UniProtKB-SubCell"/>
</dbReference>
<evidence type="ECO:0000256" key="6">
    <source>
        <dbReference type="ARBA" id="ARBA00022679"/>
    </source>
</evidence>
<name>A0A4R1R3L6_9FIRM</name>
<feature type="coiled-coil region" evidence="14">
    <location>
        <begin position="222"/>
        <end position="249"/>
    </location>
</feature>
<dbReference type="Pfam" id="PF00512">
    <property type="entry name" value="HisKA"/>
    <property type="match status" value="1"/>
</dbReference>
<dbReference type="SUPFAM" id="SSF158472">
    <property type="entry name" value="HAMP domain-like"/>
    <property type="match status" value="1"/>
</dbReference>
<dbReference type="GO" id="GO:0000155">
    <property type="term" value="F:phosphorelay sensor kinase activity"/>
    <property type="evidence" value="ECO:0007669"/>
    <property type="project" value="InterPro"/>
</dbReference>
<keyword evidence="6" id="KW-0808">Transferase</keyword>
<dbReference type="FunFam" id="3.30.565.10:FF:000006">
    <property type="entry name" value="Sensor histidine kinase WalK"/>
    <property type="match status" value="1"/>
</dbReference>
<dbReference type="Pfam" id="PF02518">
    <property type="entry name" value="HATPase_c"/>
    <property type="match status" value="1"/>
</dbReference>
<keyword evidence="7 15" id="KW-0812">Transmembrane</keyword>
<dbReference type="CDD" id="cd16922">
    <property type="entry name" value="HATPase_EvgS-ArcB-TorS-like"/>
    <property type="match status" value="1"/>
</dbReference>
<proteinExistence type="predicted"/>
<dbReference type="Proteomes" id="UP000295718">
    <property type="component" value="Unassembled WGS sequence"/>
</dbReference>
<evidence type="ECO:0000256" key="5">
    <source>
        <dbReference type="ARBA" id="ARBA00022553"/>
    </source>
</evidence>
<dbReference type="Gene3D" id="3.30.565.10">
    <property type="entry name" value="Histidine kinase-like ATPase, C-terminal domain"/>
    <property type="match status" value="1"/>
</dbReference>
<dbReference type="Gene3D" id="6.10.340.10">
    <property type="match status" value="1"/>
</dbReference>
<dbReference type="GO" id="GO:0005524">
    <property type="term" value="F:ATP binding"/>
    <property type="evidence" value="ECO:0007669"/>
    <property type="project" value="UniProtKB-KW"/>
</dbReference>
<keyword evidence="9 18" id="KW-0418">Kinase</keyword>
<evidence type="ECO:0000256" key="8">
    <source>
        <dbReference type="ARBA" id="ARBA00022741"/>
    </source>
</evidence>
<dbReference type="STRING" id="1469948.GCA_000732725_00871"/>
<gene>
    <name evidence="18" type="ORF">EDD76_103190</name>
</gene>
<evidence type="ECO:0000256" key="2">
    <source>
        <dbReference type="ARBA" id="ARBA00004651"/>
    </source>
</evidence>
<keyword evidence="5" id="KW-0597">Phosphoprotein</keyword>
<evidence type="ECO:0000256" key="15">
    <source>
        <dbReference type="SAM" id="Phobius"/>
    </source>
</evidence>
<dbReference type="RefSeq" id="WP_031389620.1">
    <property type="nucleotide sequence ID" value="NZ_JPNB01000001.1"/>
</dbReference>
<dbReference type="PANTHER" id="PTHR45528">
    <property type="entry name" value="SENSOR HISTIDINE KINASE CPXA"/>
    <property type="match status" value="1"/>
</dbReference>
<evidence type="ECO:0000256" key="11">
    <source>
        <dbReference type="ARBA" id="ARBA00022989"/>
    </source>
</evidence>
<dbReference type="InterPro" id="IPR003660">
    <property type="entry name" value="HAMP_dom"/>
</dbReference>
<dbReference type="PRINTS" id="PR00344">
    <property type="entry name" value="BCTRLSENSOR"/>
</dbReference>
<feature type="domain" description="HAMP" evidence="17">
    <location>
        <begin position="188"/>
        <end position="241"/>
    </location>
</feature>
<evidence type="ECO:0000313" key="19">
    <source>
        <dbReference type="Proteomes" id="UP000295718"/>
    </source>
</evidence>
<keyword evidence="12" id="KW-0902">Two-component regulatory system</keyword>
<evidence type="ECO:0000256" key="13">
    <source>
        <dbReference type="ARBA" id="ARBA00023136"/>
    </source>
</evidence>
<dbReference type="InterPro" id="IPR036890">
    <property type="entry name" value="HATPase_C_sf"/>
</dbReference>
<dbReference type="SMART" id="SM00388">
    <property type="entry name" value="HisKA"/>
    <property type="match status" value="1"/>
</dbReference>
<evidence type="ECO:0000256" key="3">
    <source>
        <dbReference type="ARBA" id="ARBA00012438"/>
    </source>
</evidence>
<accession>A0A4R1R3L6</accession>
<feature type="transmembrane region" description="Helical" evidence="15">
    <location>
        <begin position="166"/>
        <end position="187"/>
    </location>
</feature>
<keyword evidence="13 15" id="KW-0472">Membrane</keyword>
<feature type="domain" description="Histidine kinase" evidence="16">
    <location>
        <begin position="249"/>
        <end position="461"/>
    </location>
</feature>
<dbReference type="InterPro" id="IPR003661">
    <property type="entry name" value="HisK_dim/P_dom"/>
</dbReference>
<keyword evidence="8" id="KW-0547">Nucleotide-binding</keyword>
<keyword evidence="19" id="KW-1185">Reference proteome</keyword>
<evidence type="ECO:0000259" key="17">
    <source>
        <dbReference type="PROSITE" id="PS50885"/>
    </source>
</evidence>
<dbReference type="SMART" id="SM00387">
    <property type="entry name" value="HATPase_c"/>
    <property type="match status" value="1"/>
</dbReference>
<dbReference type="OrthoDB" id="9786919at2"/>
<sequence length="461" mass="51117">MMRSLRTQLSLSILLIVLVTVALSSVFSNWFINQEFEDYIARQEQVRSENIVSDLGAQYNGLTRSWNQDFLHTIGMYALYESYIIKIYDADGNLLWDAENHDMSKCWQVMDEISARMEKLKKDGGFVSHTYDIEQGGQKVGSVSITYYGPFFFSENDFLFINTLNIVLLIIGALAGFFSIVVGSLMARRIARPVTKTAYIAKEISEGNYDIRFESETNTRELNDLVTAVNQLADALNEQENLRKRLTTDIAHELRTPLTAVGSHLEAMLEGVWEPTPERLSSCHEEILRLGNLVADLGRLAKVEGDNLKLKKEQADLLEIAKAAFETLEAEGAKKKLVMSVGGESAVVLADRSRMLQVTINLLSNAIKYTPEGGSISVEVSDASGEGHIRVKDNGIGIPQEELPLVFERFYRTDKSRSRKTGGAGIGLTIAKSIVTAHGGTINVSSKVNEGSCFTVTIPKE</sequence>
<dbReference type="Gene3D" id="1.10.287.130">
    <property type="match status" value="1"/>
</dbReference>
<protein>
    <recommendedName>
        <fullName evidence="3">histidine kinase</fullName>
        <ecNumber evidence="3">2.7.13.3</ecNumber>
    </recommendedName>
</protein>
<comment type="catalytic activity">
    <reaction evidence="1">
        <text>ATP + protein L-histidine = ADP + protein N-phospho-L-histidine.</text>
        <dbReference type="EC" id="2.7.13.3"/>
    </reaction>
</comment>
<dbReference type="SUPFAM" id="SSF55874">
    <property type="entry name" value="ATPase domain of HSP90 chaperone/DNA topoisomerase II/histidine kinase"/>
    <property type="match status" value="1"/>
</dbReference>
<keyword evidence="4" id="KW-1003">Cell membrane</keyword>
<dbReference type="PROSITE" id="PS50109">
    <property type="entry name" value="HIS_KIN"/>
    <property type="match status" value="1"/>
</dbReference>
<comment type="caution">
    <text evidence="18">The sequence shown here is derived from an EMBL/GenBank/DDBJ whole genome shotgun (WGS) entry which is preliminary data.</text>
</comment>
<dbReference type="Pfam" id="PF00672">
    <property type="entry name" value="HAMP"/>
    <property type="match status" value="1"/>
</dbReference>
<dbReference type="AlphaFoldDB" id="A0A4R1R3L6"/>
<evidence type="ECO:0000313" key="18">
    <source>
        <dbReference type="EMBL" id="TCL59999.1"/>
    </source>
</evidence>
<dbReference type="InterPro" id="IPR050398">
    <property type="entry name" value="HssS/ArlS-like"/>
</dbReference>
<comment type="subcellular location">
    <subcellularLocation>
        <location evidence="2">Cell membrane</location>
        <topology evidence="2">Multi-pass membrane protein</topology>
    </subcellularLocation>
</comment>
<dbReference type="PROSITE" id="PS50885">
    <property type="entry name" value="HAMP"/>
    <property type="match status" value="1"/>
</dbReference>
<evidence type="ECO:0000256" key="9">
    <source>
        <dbReference type="ARBA" id="ARBA00022777"/>
    </source>
</evidence>
<dbReference type="EC" id="2.7.13.3" evidence="3"/>
<evidence type="ECO:0000256" key="7">
    <source>
        <dbReference type="ARBA" id="ARBA00022692"/>
    </source>
</evidence>
<dbReference type="InterPro" id="IPR036097">
    <property type="entry name" value="HisK_dim/P_sf"/>
</dbReference>
<evidence type="ECO:0000256" key="14">
    <source>
        <dbReference type="SAM" id="Coils"/>
    </source>
</evidence>
<dbReference type="InterPro" id="IPR005467">
    <property type="entry name" value="His_kinase_dom"/>
</dbReference>
<dbReference type="SMART" id="SM00304">
    <property type="entry name" value="HAMP"/>
    <property type="match status" value="1"/>
</dbReference>
<evidence type="ECO:0000256" key="12">
    <source>
        <dbReference type="ARBA" id="ARBA00023012"/>
    </source>
</evidence>
<dbReference type="CDD" id="cd06225">
    <property type="entry name" value="HAMP"/>
    <property type="match status" value="1"/>
</dbReference>
<keyword evidence="10" id="KW-0067">ATP-binding</keyword>
<evidence type="ECO:0000256" key="1">
    <source>
        <dbReference type="ARBA" id="ARBA00000085"/>
    </source>
</evidence>
<organism evidence="18 19">
    <name type="scientific">Kineothrix alysoides</name>
    <dbReference type="NCBI Taxonomy" id="1469948"/>
    <lineage>
        <taxon>Bacteria</taxon>
        <taxon>Bacillati</taxon>
        <taxon>Bacillota</taxon>
        <taxon>Clostridia</taxon>
        <taxon>Lachnospirales</taxon>
        <taxon>Lachnospiraceae</taxon>
        <taxon>Kineothrix</taxon>
    </lineage>
</organism>
<keyword evidence="11 15" id="KW-1133">Transmembrane helix</keyword>
<dbReference type="InterPro" id="IPR003594">
    <property type="entry name" value="HATPase_dom"/>
</dbReference>
<evidence type="ECO:0000256" key="4">
    <source>
        <dbReference type="ARBA" id="ARBA00022475"/>
    </source>
</evidence>
<dbReference type="PANTHER" id="PTHR45528:SF1">
    <property type="entry name" value="SENSOR HISTIDINE KINASE CPXA"/>
    <property type="match status" value="1"/>
</dbReference>
<keyword evidence="14" id="KW-0175">Coiled coil</keyword>